<dbReference type="InterPro" id="IPR042095">
    <property type="entry name" value="SUMF_sf"/>
</dbReference>
<comment type="caution">
    <text evidence="3">The sequence shown here is derived from an EMBL/GenBank/DDBJ whole genome shotgun (WGS) entry which is preliminary data.</text>
</comment>
<sequence length="391" mass="42327">MASRKNKNTGASAAQLLGICAGVLCIVVMLGASAATDAPWEHGLVESSQENEALSHSDVVPAPPGDYGDMVQLPDETYIIGLTDEDPYGAQSAGRREITVSAFYIDRFEVTNEEYREFVSEQGEQYAPRVEAWGSGESAESQMENYFYSSSRGNYPVVGITWDDAKAFCEWNGRRLPTEAEWEYAARSGRTGAIYPWRGISTSDARGRYLANFAPSEGRARTGYAFTAPVGSYPPSRWGIHDIAGNVAEWVEDAYTPTYDDFPVTTETPVVRGDSSNTRRVVRGGSWASSGFEIGVGVRDYAQKDEASTQIGIRCAADPIQVESSGNVGPDAMDVVPPAESENPPSPEGEEETGEEGQPTPPDEEPMFPDPSEEGGSEEPEEGSENEPPQQ</sequence>
<evidence type="ECO:0000313" key="4">
    <source>
        <dbReference type="Proteomes" id="UP000221024"/>
    </source>
</evidence>
<dbReference type="InterPro" id="IPR016187">
    <property type="entry name" value="CTDL_fold"/>
</dbReference>
<evidence type="ECO:0000256" key="1">
    <source>
        <dbReference type="SAM" id="MobiDB-lite"/>
    </source>
</evidence>
<dbReference type="EMBL" id="PDEP01000006">
    <property type="protein sequence ID" value="PEN07057.1"/>
    <property type="molecule type" value="Genomic_DNA"/>
</dbReference>
<organism evidence="3 4">
    <name type="scientific">Longimonas halophila</name>
    <dbReference type="NCBI Taxonomy" id="1469170"/>
    <lineage>
        <taxon>Bacteria</taxon>
        <taxon>Pseudomonadati</taxon>
        <taxon>Rhodothermota</taxon>
        <taxon>Rhodothermia</taxon>
        <taxon>Rhodothermales</taxon>
        <taxon>Salisaetaceae</taxon>
        <taxon>Longimonas</taxon>
    </lineage>
</organism>
<keyword evidence="4" id="KW-1185">Reference proteome</keyword>
<dbReference type="Pfam" id="PF03781">
    <property type="entry name" value="FGE-sulfatase"/>
    <property type="match status" value="1"/>
</dbReference>
<dbReference type="PANTHER" id="PTHR23150">
    <property type="entry name" value="SULFATASE MODIFYING FACTOR 1, 2"/>
    <property type="match status" value="1"/>
</dbReference>
<evidence type="ECO:0000313" key="3">
    <source>
        <dbReference type="EMBL" id="PEN07057.1"/>
    </source>
</evidence>
<dbReference type="Proteomes" id="UP000221024">
    <property type="component" value="Unassembled WGS sequence"/>
</dbReference>
<gene>
    <name evidence="3" type="ORF">CRI93_07925</name>
</gene>
<dbReference type="OrthoDB" id="9768004at2"/>
<reference evidence="3 4" key="1">
    <citation type="submission" date="2017-10" db="EMBL/GenBank/DDBJ databases">
        <title>Draft genome of Longimonas halophila.</title>
        <authorList>
            <person name="Goh K.M."/>
            <person name="Shamsir M.S."/>
            <person name="Lim S.W."/>
        </authorList>
    </citation>
    <scope>NUCLEOTIDE SEQUENCE [LARGE SCALE GENOMIC DNA]</scope>
    <source>
        <strain evidence="3 4">KCTC 42399</strain>
    </source>
</reference>
<feature type="compositionally biased region" description="Acidic residues" evidence="1">
    <location>
        <begin position="362"/>
        <end position="385"/>
    </location>
</feature>
<dbReference type="SUPFAM" id="SSF56436">
    <property type="entry name" value="C-type lectin-like"/>
    <property type="match status" value="1"/>
</dbReference>
<accession>A0A2H3NTB5</accession>
<dbReference type="AlphaFoldDB" id="A0A2H3NTB5"/>
<feature type="domain" description="Sulfatase-modifying factor enzyme-like" evidence="2">
    <location>
        <begin position="69"/>
        <end position="316"/>
    </location>
</feature>
<feature type="region of interest" description="Disordered" evidence="1">
    <location>
        <begin position="322"/>
        <end position="391"/>
    </location>
</feature>
<dbReference type="PANTHER" id="PTHR23150:SF19">
    <property type="entry name" value="FORMYLGLYCINE-GENERATING ENZYME"/>
    <property type="match status" value="1"/>
</dbReference>
<proteinExistence type="predicted"/>
<dbReference type="RefSeq" id="WP_098062086.1">
    <property type="nucleotide sequence ID" value="NZ_PDEP01000006.1"/>
</dbReference>
<dbReference type="Gene3D" id="3.90.1580.10">
    <property type="entry name" value="paralog of FGE (formylglycine-generating enzyme)"/>
    <property type="match status" value="1"/>
</dbReference>
<evidence type="ECO:0000259" key="2">
    <source>
        <dbReference type="Pfam" id="PF03781"/>
    </source>
</evidence>
<protein>
    <recommendedName>
        <fullName evidence="2">Sulfatase-modifying factor enzyme-like domain-containing protein</fullName>
    </recommendedName>
</protein>
<name>A0A2H3NTB5_9BACT</name>
<dbReference type="InterPro" id="IPR005532">
    <property type="entry name" value="SUMF_dom"/>
</dbReference>
<dbReference type="InterPro" id="IPR051043">
    <property type="entry name" value="Sulfatase_Mod_Factor_Kinase"/>
</dbReference>
<dbReference type="GO" id="GO:0120147">
    <property type="term" value="F:formylglycine-generating oxidase activity"/>
    <property type="evidence" value="ECO:0007669"/>
    <property type="project" value="TreeGrafter"/>
</dbReference>